<accession>A0ABP9GC58</accession>
<comment type="caution">
    <text evidence="2">The sequence shown here is derived from an EMBL/GenBank/DDBJ whole genome shotgun (WGS) entry which is preliminary data.</text>
</comment>
<dbReference type="EMBL" id="BAABIK010000007">
    <property type="protein sequence ID" value="GAA4937026.1"/>
    <property type="molecule type" value="Genomic_DNA"/>
</dbReference>
<feature type="region of interest" description="Disordered" evidence="1">
    <location>
        <begin position="365"/>
        <end position="471"/>
    </location>
</feature>
<reference evidence="3" key="1">
    <citation type="journal article" date="2019" name="Int. J. Syst. Evol. Microbiol.">
        <title>The Global Catalogue of Microorganisms (GCM) 10K type strain sequencing project: providing services to taxonomists for standard genome sequencing and annotation.</title>
        <authorList>
            <consortium name="The Broad Institute Genomics Platform"/>
            <consortium name="The Broad Institute Genome Sequencing Center for Infectious Disease"/>
            <person name="Wu L."/>
            <person name="Ma J."/>
        </authorList>
    </citation>
    <scope>NUCLEOTIDE SEQUENCE [LARGE SCALE GENOMIC DNA]</scope>
    <source>
        <strain evidence="3">JCM 18123</strain>
    </source>
</reference>
<feature type="compositionally biased region" description="Polar residues" evidence="1">
    <location>
        <begin position="407"/>
        <end position="416"/>
    </location>
</feature>
<evidence type="ECO:0000313" key="2">
    <source>
        <dbReference type="EMBL" id="GAA4937026.1"/>
    </source>
</evidence>
<name>A0ABP9GC58_9ACTN</name>
<organism evidence="2 3">
    <name type="scientific">Streptomonospora halophila</name>
    <dbReference type="NCBI Taxonomy" id="427369"/>
    <lineage>
        <taxon>Bacteria</taxon>
        <taxon>Bacillati</taxon>
        <taxon>Actinomycetota</taxon>
        <taxon>Actinomycetes</taxon>
        <taxon>Streptosporangiales</taxon>
        <taxon>Nocardiopsidaceae</taxon>
        <taxon>Streptomonospora</taxon>
    </lineage>
</organism>
<evidence type="ECO:0000313" key="3">
    <source>
        <dbReference type="Proteomes" id="UP001499993"/>
    </source>
</evidence>
<evidence type="ECO:0000256" key="1">
    <source>
        <dbReference type="SAM" id="MobiDB-lite"/>
    </source>
</evidence>
<gene>
    <name evidence="2" type="ORF">GCM10023224_17500</name>
</gene>
<feature type="compositionally biased region" description="Basic and acidic residues" evidence="1">
    <location>
        <begin position="451"/>
        <end position="471"/>
    </location>
</feature>
<sequence length="471" mass="52766">MARWDQDDDRRLVQTAVVGGARSDEPVSLPMDESGALRFRELHQGRKFWCGTWLGGCGGELSGKIYREKVCHFAHHPSSNECTRRYGDADSADHLYASRRVNRWLEGHGLEARSPDYKGDFEDGGTCTRVFLDGVDDLPPICIELTEDLDGYLAGLLRTGEINQLDWLIRNNPPLARELIDRNGYALRIRFKDEDLGRTFDVGTATADGRVRWNGLDECSLTRNGIRTPMLGERKRLRLAPEANGTETTPEPNGRLTALRRLLDDALAREDPQAAGRALEMIERRMAEFPEEVRDELDAKLRDLQKIEKLMKPHMRAENLLEQWQAARGAGQRGRAQQLRRELRTLSEPGNGLAHEQRQKISAELDRTAEGVASSRWRSDPDGDDVQSRGSVPSAAGEAPTEPARPASSSSLNETLQARAEAIRRRLRREGRTPTPPAGVDRNPGGGSRHQPADARTLRELADRVNARRSR</sequence>
<dbReference type="Proteomes" id="UP001499993">
    <property type="component" value="Unassembled WGS sequence"/>
</dbReference>
<protein>
    <submittedName>
        <fullName evidence="2">Uncharacterized protein</fullName>
    </submittedName>
</protein>
<dbReference type="RefSeq" id="WP_345556183.1">
    <property type="nucleotide sequence ID" value="NZ_BAABIK010000007.1"/>
</dbReference>
<keyword evidence="3" id="KW-1185">Reference proteome</keyword>
<proteinExistence type="predicted"/>